<evidence type="ECO:0000313" key="1">
    <source>
        <dbReference type="EMBL" id="KAI5661499.1"/>
    </source>
</evidence>
<sequence length="214" mass="24109">MKILFALLGLKIYFKASDPFNEKWQGAWIITAFWDIVAFALLCVICYLWAPSQSSQRYAYAGEKGEEIEDEERESLFKESSQGDISLVNQERKDGSDSSDLEDEREEEGVLALALLCHLTFAGSAANEDEEEKAAWILALGGGDMATAEAKDDVDLQQELASSYNNNHNNFYNLSKGESRRILHGHHHNKCCRPDYCSTCCTPCPKCCEYGRRK</sequence>
<keyword evidence="2" id="KW-1185">Reference proteome</keyword>
<dbReference type="Proteomes" id="UP001060085">
    <property type="component" value="Linkage Group LG05"/>
</dbReference>
<accession>A0ACC0AMV6</accession>
<gene>
    <name evidence="1" type="ORF">M9H77_20822</name>
</gene>
<name>A0ACC0AMV6_CATRO</name>
<dbReference type="EMBL" id="CM044705">
    <property type="protein sequence ID" value="KAI5661499.1"/>
    <property type="molecule type" value="Genomic_DNA"/>
</dbReference>
<protein>
    <submittedName>
        <fullName evidence="1">Uncharacterized protein</fullName>
    </submittedName>
</protein>
<comment type="caution">
    <text evidence="1">The sequence shown here is derived from an EMBL/GenBank/DDBJ whole genome shotgun (WGS) entry which is preliminary data.</text>
</comment>
<proteinExistence type="predicted"/>
<organism evidence="1 2">
    <name type="scientific">Catharanthus roseus</name>
    <name type="common">Madagascar periwinkle</name>
    <name type="synonym">Vinca rosea</name>
    <dbReference type="NCBI Taxonomy" id="4058"/>
    <lineage>
        <taxon>Eukaryota</taxon>
        <taxon>Viridiplantae</taxon>
        <taxon>Streptophyta</taxon>
        <taxon>Embryophyta</taxon>
        <taxon>Tracheophyta</taxon>
        <taxon>Spermatophyta</taxon>
        <taxon>Magnoliopsida</taxon>
        <taxon>eudicotyledons</taxon>
        <taxon>Gunneridae</taxon>
        <taxon>Pentapetalae</taxon>
        <taxon>asterids</taxon>
        <taxon>lamiids</taxon>
        <taxon>Gentianales</taxon>
        <taxon>Apocynaceae</taxon>
        <taxon>Rauvolfioideae</taxon>
        <taxon>Vinceae</taxon>
        <taxon>Catharanthinae</taxon>
        <taxon>Catharanthus</taxon>
    </lineage>
</organism>
<reference evidence="2" key="1">
    <citation type="journal article" date="2023" name="Nat. Plants">
        <title>Single-cell RNA sequencing provides a high-resolution roadmap for understanding the multicellular compartmentation of specialized metabolism.</title>
        <authorList>
            <person name="Sun S."/>
            <person name="Shen X."/>
            <person name="Li Y."/>
            <person name="Li Y."/>
            <person name="Wang S."/>
            <person name="Li R."/>
            <person name="Zhang H."/>
            <person name="Shen G."/>
            <person name="Guo B."/>
            <person name="Wei J."/>
            <person name="Xu J."/>
            <person name="St-Pierre B."/>
            <person name="Chen S."/>
            <person name="Sun C."/>
        </authorList>
    </citation>
    <scope>NUCLEOTIDE SEQUENCE [LARGE SCALE GENOMIC DNA]</scope>
</reference>
<evidence type="ECO:0000313" key="2">
    <source>
        <dbReference type="Proteomes" id="UP001060085"/>
    </source>
</evidence>